<feature type="domain" description="DUF6457" evidence="2">
    <location>
        <begin position="2"/>
        <end position="80"/>
    </location>
</feature>
<feature type="compositionally biased region" description="Low complexity" evidence="1">
    <location>
        <begin position="85"/>
        <end position="96"/>
    </location>
</feature>
<dbReference type="Proteomes" id="UP000655208">
    <property type="component" value="Unassembled WGS sequence"/>
</dbReference>
<feature type="region of interest" description="Disordered" evidence="1">
    <location>
        <begin position="73"/>
        <end position="140"/>
    </location>
</feature>
<evidence type="ECO:0000313" key="4">
    <source>
        <dbReference type="Proteomes" id="UP000655208"/>
    </source>
</evidence>
<dbReference type="RefSeq" id="WP_188944912.1">
    <property type="nucleotide sequence ID" value="NZ_BMNA01000020.1"/>
</dbReference>
<dbReference type="InterPro" id="IPR045598">
    <property type="entry name" value="DUF6457"/>
</dbReference>
<comment type="caution">
    <text evidence="3">The sequence shown here is derived from an EMBL/GenBank/DDBJ whole genome shotgun (WGS) entry which is preliminary data.</text>
</comment>
<gene>
    <name evidence="3" type="ORF">GCM10011594_42930</name>
</gene>
<name>A0A917TCY8_9ACTN</name>
<dbReference type="EMBL" id="BMNA01000020">
    <property type="protein sequence ID" value="GGM18258.1"/>
    <property type="molecule type" value="Genomic_DNA"/>
</dbReference>
<keyword evidence="4" id="KW-1185">Reference proteome</keyword>
<dbReference type="AlphaFoldDB" id="A0A917TCY8"/>
<proteinExistence type="predicted"/>
<feature type="compositionally biased region" description="Basic and acidic residues" evidence="1">
    <location>
        <begin position="74"/>
        <end position="84"/>
    </location>
</feature>
<evidence type="ECO:0000256" key="1">
    <source>
        <dbReference type="SAM" id="MobiDB-lite"/>
    </source>
</evidence>
<sequence length="140" mass="13796">MSTLDDWVQDAATALSLPPGQIPAALRDELLDLTRDVAHGVTRVAGPLTTYLVGVAVGRGAAPSTALAAVSDLARARAEQRTDGADAASTAGAAAGIPTVHGGPDRPAETDTAAPEIGGGPLPSGRTAGRAGAVEDGDPR</sequence>
<evidence type="ECO:0000259" key="2">
    <source>
        <dbReference type="Pfam" id="PF20058"/>
    </source>
</evidence>
<reference evidence="3" key="2">
    <citation type="submission" date="2020-09" db="EMBL/GenBank/DDBJ databases">
        <authorList>
            <person name="Sun Q."/>
            <person name="Zhou Y."/>
        </authorList>
    </citation>
    <scope>NUCLEOTIDE SEQUENCE</scope>
    <source>
        <strain evidence="3">CGMCC 4.7308</strain>
    </source>
</reference>
<accession>A0A917TCY8</accession>
<reference evidence="3" key="1">
    <citation type="journal article" date="2014" name="Int. J. Syst. Evol. Microbiol.">
        <title>Complete genome sequence of Corynebacterium casei LMG S-19264T (=DSM 44701T), isolated from a smear-ripened cheese.</title>
        <authorList>
            <consortium name="US DOE Joint Genome Institute (JGI-PGF)"/>
            <person name="Walter F."/>
            <person name="Albersmeier A."/>
            <person name="Kalinowski J."/>
            <person name="Ruckert C."/>
        </authorList>
    </citation>
    <scope>NUCLEOTIDE SEQUENCE</scope>
    <source>
        <strain evidence="3">CGMCC 4.7308</strain>
    </source>
</reference>
<protein>
    <recommendedName>
        <fullName evidence="2">DUF6457 domain-containing protein</fullName>
    </recommendedName>
</protein>
<organism evidence="3 4">
    <name type="scientific">Nakamurella endophytica</name>
    <dbReference type="NCBI Taxonomy" id="1748367"/>
    <lineage>
        <taxon>Bacteria</taxon>
        <taxon>Bacillati</taxon>
        <taxon>Actinomycetota</taxon>
        <taxon>Actinomycetes</taxon>
        <taxon>Nakamurellales</taxon>
        <taxon>Nakamurellaceae</taxon>
        <taxon>Nakamurella</taxon>
    </lineage>
</organism>
<dbReference type="Pfam" id="PF20058">
    <property type="entry name" value="DUF6457"/>
    <property type="match status" value="1"/>
</dbReference>
<evidence type="ECO:0000313" key="3">
    <source>
        <dbReference type="EMBL" id="GGM18258.1"/>
    </source>
</evidence>